<keyword evidence="9 19" id="KW-0418">Kinase</keyword>
<evidence type="ECO:0000256" key="13">
    <source>
        <dbReference type="ARBA" id="ARBA00047811"/>
    </source>
</evidence>
<dbReference type="Gene3D" id="1.10.510.10">
    <property type="entry name" value="Transferase(Phosphotransferase) domain 1"/>
    <property type="match status" value="1"/>
</dbReference>
<dbReference type="SMART" id="SM00220">
    <property type="entry name" value="S_TKc"/>
    <property type="match status" value="1"/>
</dbReference>
<protein>
    <submittedName>
        <fullName evidence="19">Cyclin-dependent kinase 1</fullName>
    </submittedName>
</protein>
<dbReference type="PANTHER" id="PTHR24056:SF334">
    <property type="entry name" value="CYCLIN-DEPENDENT KINASE 1"/>
    <property type="match status" value="1"/>
</dbReference>
<dbReference type="AlphaFoldDB" id="A0A0C2MG08"/>
<comment type="catalytic activity">
    <reaction evidence="15">
        <text>[DNA-directed RNA polymerase] + ATP = phospho-[DNA-directed RNA polymerase] + ADP + H(+)</text>
        <dbReference type="Rhea" id="RHEA:10216"/>
        <dbReference type="Rhea" id="RHEA-COMP:11321"/>
        <dbReference type="Rhea" id="RHEA-COMP:11322"/>
        <dbReference type="ChEBI" id="CHEBI:15378"/>
        <dbReference type="ChEBI" id="CHEBI:30616"/>
        <dbReference type="ChEBI" id="CHEBI:43176"/>
        <dbReference type="ChEBI" id="CHEBI:68546"/>
        <dbReference type="ChEBI" id="CHEBI:456216"/>
        <dbReference type="EC" id="2.7.11.23"/>
    </reaction>
</comment>
<dbReference type="OrthoDB" id="1732493at2759"/>
<dbReference type="GO" id="GO:0007095">
    <property type="term" value="P:mitotic G2 DNA damage checkpoint signaling"/>
    <property type="evidence" value="ECO:0007669"/>
    <property type="project" value="TreeGrafter"/>
</dbReference>
<dbReference type="GO" id="GO:0008353">
    <property type="term" value="F:RNA polymerase II CTD heptapeptide repeat kinase activity"/>
    <property type="evidence" value="ECO:0007669"/>
    <property type="project" value="UniProtKB-EC"/>
</dbReference>
<keyword evidence="20" id="KW-1185">Reference proteome</keyword>
<evidence type="ECO:0000256" key="8">
    <source>
        <dbReference type="ARBA" id="ARBA00022776"/>
    </source>
</evidence>
<dbReference type="Pfam" id="PF00069">
    <property type="entry name" value="Pkinase"/>
    <property type="match status" value="1"/>
</dbReference>
<dbReference type="FunFam" id="1.10.510.10:FF:000706">
    <property type="entry name" value="Cyclin-dependent kinase 1"/>
    <property type="match status" value="1"/>
</dbReference>
<evidence type="ECO:0000313" key="20">
    <source>
        <dbReference type="Proteomes" id="UP000031668"/>
    </source>
</evidence>
<dbReference type="PROSITE" id="PS00107">
    <property type="entry name" value="PROTEIN_KINASE_ATP"/>
    <property type="match status" value="1"/>
</dbReference>
<evidence type="ECO:0000256" key="15">
    <source>
        <dbReference type="ARBA" id="ARBA00049280"/>
    </source>
</evidence>
<dbReference type="PANTHER" id="PTHR24056">
    <property type="entry name" value="CELL DIVISION PROTEIN KINASE"/>
    <property type="match status" value="1"/>
</dbReference>
<dbReference type="InterPro" id="IPR008271">
    <property type="entry name" value="Ser/Thr_kinase_AS"/>
</dbReference>
<evidence type="ECO:0000256" key="2">
    <source>
        <dbReference type="ARBA" id="ARBA00006485"/>
    </source>
</evidence>
<dbReference type="GO" id="GO:0004693">
    <property type="term" value="F:cyclin-dependent protein serine/threonine kinase activity"/>
    <property type="evidence" value="ECO:0007669"/>
    <property type="project" value="UniProtKB-EC"/>
</dbReference>
<gene>
    <name evidence="19" type="ORF">RF11_07153</name>
</gene>
<dbReference type="EMBL" id="JWZT01004729">
    <property type="protein sequence ID" value="KII63314.1"/>
    <property type="molecule type" value="Genomic_DNA"/>
</dbReference>
<dbReference type="GO" id="GO:0051301">
    <property type="term" value="P:cell division"/>
    <property type="evidence" value="ECO:0007669"/>
    <property type="project" value="UniProtKB-KW"/>
</dbReference>
<evidence type="ECO:0000256" key="4">
    <source>
        <dbReference type="ARBA" id="ARBA00022553"/>
    </source>
</evidence>
<dbReference type="PROSITE" id="PS00108">
    <property type="entry name" value="PROTEIN_KINASE_ST"/>
    <property type="match status" value="1"/>
</dbReference>
<keyword evidence="10 16" id="KW-0067">ATP-binding</keyword>
<evidence type="ECO:0000256" key="7">
    <source>
        <dbReference type="ARBA" id="ARBA00022741"/>
    </source>
</evidence>
<evidence type="ECO:0000256" key="5">
    <source>
        <dbReference type="ARBA" id="ARBA00022618"/>
    </source>
</evidence>
<dbReference type="Proteomes" id="UP000031668">
    <property type="component" value="Unassembled WGS sequence"/>
</dbReference>
<proteinExistence type="inferred from homology"/>
<comment type="similarity">
    <text evidence="2">Belongs to the protein kinase superfamily. CMGC Ser/Thr protein kinase family. CDC2/CDKX subfamily.</text>
</comment>
<name>A0A0C2MG08_THEKT</name>
<dbReference type="FunFam" id="3.30.200.20:FF:000375">
    <property type="entry name" value="Cell division related protein kinase 2"/>
    <property type="match status" value="1"/>
</dbReference>
<comment type="catalytic activity">
    <reaction evidence="13">
        <text>L-threonyl-[protein] + ATP = O-phospho-L-threonyl-[protein] + ADP + H(+)</text>
        <dbReference type="Rhea" id="RHEA:46608"/>
        <dbReference type="Rhea" id="RHEA-COMP:11060"/>
        <dbReference type="Rhea" id="RHEA-COMP:11605"/>
        <dbReference type="ChEBI" id="CHEBI:15378"/>
        <dbReference type="ChEBI" id="CHEBI:30013"/>
        <dbReference type="ChEBI" id="CHEBI:30616"/>
        <dbReference type="ChEBI" id="CHEBI:61977"/>
        <dbReference type="ChEBI" id="CHEBI:456216"/>
        <dbReference type="EC" id="2.7.11.22"/>
    </reaction>
</comment>
<evidence type="ECO:0000256" key="12">
    <source>
        <dbReference type="ARBA" id="ARBA00023306"/>
    </source>
</evidence>
<sequence>MSFSGEEFVLDDYKRTEKLGEGTYGVVYKAINLRTRQVVAMKKIRVETQDEGVPSTAIREISALRELNGHPNIVKLLNVIQTKPLKLYMVFEYMDFDLKKYLQSVNFVEPLLIKSYMCQLLRAVDFCHARRVVHRDLKPQNLLIDTEGIIKVADFGLARAFGVPIRPYTHEVVTLWYRCPEVLMGSIKYDTAIDTWSLGCILGEMATTVPIFHGDSEIDQLYRIFRILGTPDEKIWSDISMLPDFQSSFPKWQSIDMSEQLSLLGPNGIDLFKKLLIYDPSKRISARQALIHPYFSDFNTNLLPPEPPVVPNLRRASSLSTALI</sequence>
<dbReference type="OMA" id="QWNSGEE"/>
<keyword evidence="3 17" id="KW-0723">Serine/threonine-protein kinase</keyword>
<dbReference type="GO" id="GO:0051446">
    <property type="term" value="P:positive regulation of meiotic cell cycle"/>
    <property type="evidence" value="ECO:0007669"/>
    <property type="project" value="UniProtKB-ARBA"/>
</dbReference>
<evidence type="ECO:0000256" key="11">
    <source>
        <dbReference type="ARBA" id="ARBA00023242"/>
    </source>
</evidence>
<evidence type="ECO:0000256" key="10">
    <source>
        <dbReference type="ARBA" id="ARBA00022840"/>
    </source>
</evidence>
<comment type="caution">
    <text evidence="19">The sequence shown here is derived from an EMBL/GenBank/DDBJ whole genome shotgun (WGS) entry which is preliminary data.</text>
</comment>
<accession>A0A0C2MG08</accession>
<evidence type="ECO:0000313" key="19">
    <source>
        <dbReference type="EMBL" id="KII63314.1"/>
    </source>
</evidence>
<dbReference type="InterPro" id="IPR011009">
    <property type="entry name" value="Kinase-like_dom_sf"/>
</dbReference>
<keyword evidence="4" id="KW-0597">Phosphoprotein</keyword>
<keyword evidence="8" id="KW-0498">Mitosis</keyword>
<keyword evidence="12" id="KW-0131">Cell cycle</keyword>
<dbReference type="InterPro" id="IPR050108">
    <property type="entry name" value="CDK"/>
</dbReference>
<comment type="subcellular location">
    <subcellularLocation>
        <location evidence="1">Nucleus</location>
    </subcellularLocation>
</comment>
<keyword evidence="5" id="KW-0132">Cell division</keyword>
<dbReference type="SUPFAM" id="SSF56112">
    <property type="entry name" value="Protein kinase-like (PK-like)"/>
    <property type="match status" value="1"/>
</dbReference>
<evidence type="ECO:0000256" key="17">
    <source>
        <dbReference type="RuleBase" id="RU000304"/>
    </source>
</evidence>
<dbReference type="GO" id="GO:0005524">
    <property type="term" value="F:ATP binding"/>
    <property type="evidence" value="ECO:0007669"/>
    <property type="project" value="UniProtKB-UniRule"/>
</dbReference>
<dbReference type="InterPro" id="IPR000719">
    <property type="entry name" value="Prot_kinase_dom"/>
</dbReference>
<keyword evidence="7 16" id="KW-0547">Nucleotide-binding</keyword>
<reference evidence="19 20" key="1">
    <citation type="journal article" date="2014" name="Genome Biol. Evol.">
        <title>The genome of the myxosporean Thelohanellus kitauei shows adaptations to nutrient acquisition within its fish host.</title>
        <authorList>
            <person name="Yang Y."/>
            <person name="Xiong J."/>
            <person name="Zhou Z."/>
            <person name="Huo F."/>
            <person name="Miao W."/>
            <person name="Ran C."/>
            <person name="Liu Y."/>
            <person name="Zhang J."/>
            <person name="Feng J."/>
            <person name="Wang M."/>
            <person name="Wang M."/>
            <person name="Wang L."/>
            <person name="Yao B."/>
        </authorList>
    </citation>
    <scope>NUCLEOTIDE SEQUENCE [LARGE SCALE GENOMIC DNA]</scope>
    <source>
        <strain evidence="19">Wuqing</strain>
    </source>
</reference>
<organism evidence="19 20">
    <name type="scientific">Thelohanellus kitauei</name>
    <name type="common">Myxosporean</name>
    <dbReference type="NCBI Taxonomy" id="669202"/>
    <lineage>
        <taxon>Eukaryota</taxon>
        <taxon>Metazoa</taxon>
        <taxon>Cnidaria</taxon>
        <taxon>Myxozoa</taxon>
        <taxon>Myxosporea</taxon>
        <taxon>Bivalvulida</taxon>
        <taxon>Platysporina</taxon>
        <taxon>Myxobolidae</taxon>
        <taxon>Thelohanellus</taxon>
    </lineage>
</organism>
<keyword evidence="11" id="KW-0539">Nucleus</keyword>
<dbReference type="GO" id="GO:0090068">
    <property type="term" value="P:positive regulation of cell cycle process"/>
    <property type="evidence" value="ECO:0007669"/>
    <property type="project" value="UniProtKB-ARBA"/>
</dbReference>
<dbReference type="CDD" id="cd07829">
    <property type="entry name" value="STKc_CDK_like"/>
    <property type="match status" value="1"/>
</dbReference>
<keyword evidence="6" id="KW-0808">Transferase</keyword>
<dbReference type="PROSITE" id="PS50011">
    <property type="entry name" value="PROTEIN_KINASE_DOM"/>
    <property type="match status" value="1"/>
</dbReference>
<comment type="catalytic activity">
    <reaction evidence="14">
        <text>L-seryl-[protein] + ATP = O-phospho-L-seryl-[protein] + ADP + H(+)</text>
        <dbReference type="Rhea" id="RHEA:17989"/>
        <dbReference type="Rhea" id="RHEA-COMP:9863"/>
        <dbReference type="Rhea" id="RHEA-COMP:11604"/>
        <dbReference type="ChEBI" id="CHEBI:15378"/>
        <dbReference type="ChEBI" id="CHEBI:29999"/>
        <dbReference type="ChEBI" id="CHEBI:30616"/>
        <dbReference type="ChEBI" id="CHEBI:83421"/>
        <dbReference type="ChEBI" id="CHEBI:456216"/>
        <dbReference type="EC" id="2.7.11.22"/>
    </reaction>
</comment>
<evidence type="ECO:0000256" key="14">
    <source>
        <dbReference type="ARBA" id="ARBA00048367"/>
    </source>
</evidence>
<evidence type="ECO:0000259" key="18">
    <source>
        <dbReference type="PROSITE" id="PS50011"/>
    </source>
</evidence>
<feature type="binding site" evidence="16">
    <location>
        <position position="42"/>
    </location>
    <ligand>
        <name>ATP</name>
        <dbReference type="ChEBI" id="CHEBI:30616"/>
    </ligand>
</feature>
<dbReference type="GO" id="GO:0005634">
    <property type="term" value="C:nucleus"/>
    <property type="evidence" value="ECO:0007669"/>
    <property type="project" value="UniProtKB-SubCell"/>
</dbReference>
<evidence type="ECO:0000256" key="3">
    <source>
        <dbReference type="ARBA" id="ARBA00022527"/>
    </source>
</evidence>
<evidence type="ECO:0000256" key="6">
    <source>
        <dbReference type="ARBA" id="ARBA00022679"/>
    </source>
</evidence>
<dbReference type="GO" id="GO:0000086">
    <property type="term" value="P:G2/M transition of mitotic cell cycle"/>
    <property type="evidence" value="ECO:0007669"/>
    <property type="project" value="TreeGrafter"/>
</dbReference>
<feature type="domain" description="Protein kinase" evidence="18">
    <location>
        <begin position="13"/>
        <end position="295"/>
    </location>
</feature>
<dbReference type="InterPro" id="IPR017441">
    <property type="entry name" value="Protein_kinase_ATP_BS"/>
</dbReference>
<evidence type="ECO:0000256" key="1">
    <source>
        <dbReference type="ARBA" id="ARBA00004123"/>
    </source>
</evidence>
<evidence type="ECO:0000256" key="16">
    <source>
        <dbReference type="PROSITE-ProRule" id="PRU10141"/>
    </source>
</evidence>
<dbReference type="Gene3D" id="3.30.200.20">
    <property type="entry name" value="Phosphorylase Kinase, domain 1"/>
    <property type="match status" value="1"/>
</dbReference>
<evidence type="ECO:0000256" key="9">
    <source>
        <dbReference type="ARBA" id="ARBA00022777"/>
    </source>
</evidence>